<sequence length="108" mass="11772">MSSVDIKNPNGERVLSITERDFSLQMQGIVSIAHLPFAEGTVGAANGFRKIGVRHGKHDHDDAYLDVDGVQQEPLSEGSEAHLLVSYKRLRDGGKAIDTGYTLLHTKS</sequence>
<dbReference type="Proteomes" id="UP000179270">
    <property type="component" value="Unassembled WGS sequence"/>
</dbReference>
<accession>A0A1F7I7Q8</accession>
<name>A0A1F7I7Q8_9BACT</name>
<comment type="caution">
    <text evidence="1">The sequence shown here is derived from an EMBL/GenBank/DDBJ whole genome shotgun (WGS) entry which is preliminary data.</text>
</comment>
<protein>
    <submittedName>
        <fullName evidence="1">Uncharacterized protein</fullName>
    </submittedName>
</protein>
<reference evidence="1 2" key="1">
    <citation type="journal article" date="2016" name="Nat. Commun.">
        <title>Thousands of microbial genomes shed light on interconnected biogeochemical processes in an aquifer system.</title>
        <authorList>
            <person name="Anantharaman K."/>
            <person name="Brown C.T."/>
            <person name="Hug L.A."/>
            <person name="Sharon I."/>
            <person name="Castelle C.J."/>
            <person name="Probst A.J."/>
            <person name="Thomas B.C."/>
            <person name="Singh A."/>
            <person name="Wilkins M.J."/>
            <person name="Karaoz U."/>
            <person name="Brodie E.L."/>
            <person name="Williams K.H."/>
            <person name="Hubbard S.S."/>
            <person name="Banfield J.F."/>
        </authorList>
    </citation>
    <scope>NUCLEOTIDE SEQUENCE [LARGE SCALE GENOMIC DNA]</scope>
</reference>
<dbReference type="AlphaFoldDB" id="A0A1F7I7Q8"/>
<dbReference type="EMBL" id="MGAF01000051">
    <property type="protein sequence ID" value="OGK39401.1"/>
    <property type="molecule type" value="Genomic_DNA"/>
</dbReference>
<evidence type="ECO:0000313" key="2">
    <source>
        <dbReference type="Proteomes" id="UP000179270"/>
    </source>
</evidence>
<evidence type="ECO:0000313" key="1">
    <source>
        <dbReference type="EMBL" id="OGK39401.1"/>
    </source>
</evidence>
<dbReference type="STRING" id="1802055.A3A74_06215"/>
<gene>
    <name evidence="1" type="ORF">A3A74_06215</name>
</gene>
<organism evidence="1 2">
    <name type="scientific">Candidatus Roizmanbacteria bacterium RIFCSPLOWO2_01_FULL_35_13</name>
    <dbReference type="NCBI Taxonomy" id="1802055"/>
    <lineage>
        <taxon>Bacteria</taxon>
        <taxon>Candidatus Roizmaniibacteriota</taxon>
    </lineage>
</organism>
<proteinExistence type="predicted"/>